<feature type="chain" id="PRO_5042238183" evidence="9">
    <location>
        <begin position="26"/>
        <end position="93"/>
    </location>
</feature>
<evidence type="ECO:0000313" key="11">
    <source>
        <dbReference type="Proteomes" id="UP001164929"/>
    </source>
</evidence>
<dbReference type="PANTHER" id="PTHR33348:SF34">
    <property type="entry name" value="ENCODED PEPTIDE-RELATED"/>
    <property type="match status" value="1"/>
</dbReference>
<sequence>MANAACTCLFFLLMLLSYNILCVEGRSLELKKALKHAKRCNPGEKSIERNTILYSASPSNHLHHTVKTSDGSVEAFRPTNPGHSPGVGHSIHN</sequence>
<comment type="subcellular location">
    <subcellularLocation>
        <location evidence="1">Secreted</location>
        <location evidence="1">Extracellular space</location>
        <location evidence="1">Apoplast</location>
    </subcellularLocation>
</comment>
<accession>A0AAD6VVU9</accession>
<dbReference type="InterPro" id="IPR033250">
    <property type="entry name" value="CEP"/>
</dbReference>
<proteinExistence type="inferred from homology"/>
<feature type="signal peptide" evidence="9">
    <location>
        <begin position="1"/>
        <end position="25"/>
    </location>
</feature>
<protein>
    <submittedName>
        <fullName evidence="10">Uncharacterized protein</fullName>
    </submittedName>
</protein>
<dbReference type="GO" id="GO:0005179">
    <property type="term" value="F:hormone activity"/>
    <property type="evidence" value="ECO:0007669"/>
    <property type="project" value="UniProtKB-KW"/>
</dbReference>
<keyword evidence="4" id="KW-0964">Secreted</keyword>
<dbReference type="PANTHER" id="PTHR33348">
    <property type="entry name" value="PRECURSOR OF CEP5"/>
    <property type="match status" value="1"/>
</dbReference>
<evidence type="ECO:0000256" key="4">
    <source>
        <dbReference type="ARBA" id="ARBA00022525"/>
    </source>
</evidence>
<dbReference type="GO" id="GO:1902025">
    <property type="term" value="P:nitrate import"/>
    <property type="evidence" value="ECO:0007669"/>
    <property type="project" value="TreeGrafter"/>
</dbReference>
<dbReference type="AlphaFoldDB" id="A0AAD6VVU9"/>
<dbReference type="GO" id="GO:1901371">
    <property type="term" value="P:regulation of leaf morphogenesis"/>
    <property type="evidence" value="ECO:0007669"/>
    <property type="project" value="TreeGrafter"/>
</dbReference>
<dbReference type="GO" id="GO:0006995">
    <property type="term" value="P:cellular response to nitrogen starvation"/>
    <property type="evidence" value="ECO:0007669"/>
    <property type="project" value="UniProtKB-ARBA"/>
</dbReference>
<dbReference type="EMBL" id="JAQIZT010000007">
    <property type="protein sequence ID" value="KAJ6990210.1"/>
    <property type="molecule type" value="Genomic_DNA"/>
</dbReference>
<reference evidence="10" key="1">
    <citation type="journal article" date="2023" name="Mol. Ecol. Resour.">
        <title>Chromosome-level genome assembly of a triploid poplar Populus alba 'Berolinensis'.</title>
        <authorList>
            <person name="Chen S."/>
            <person name="Yu Y."/>
            <person name="Wang X."/>
            <person name="Wang S."/>
            <person name="Zhang T."/>
            <person name="Zhou Y."/>
            <person name="He R."/>
            <person name="Meng N."/>
            <person name="Wang Y."/>
            <person name="Liu W."/>
            <person name="Liu Z."/>
            <person name="Liu J."/>
            <person name="Guo Q."/>
            <person name="Huang H."/>
            <person name="Sederoff R.R."/>
            <person name="Wang G."/>
            <person name="Qu G."/>
            <person name="Chen S."/>
        </authorList>
    </citation>
    <scope>NUCLEOTIDE SEQUENCE</scope>
    <source>
        <strain evidence="10">SC-2020</strain>
    </source>
</reference>
<dbReference type="GO" id="GO:0048046">
    <property type="term" value="C:apoplast"/>
    <property type="evidence" value="ECO:0007669"/>
    <property type="project" value="UniProtKB-SubCell"/>
</dbReference>
<evidence type="ECO:0000256" key="6">
    <source>
        <dbReference type="ARBA" id="ARBA00022729"/>
    </source>
</evidence>
<evidence type="ECO:0000256" key="7">
    <source>
        <dbReference type="ARBA" id="ARBA00023278"/>
    </source>
</evidence>
<feature type="region of interest" description="Disordered" evidence="8">
    <location>
        <begin position="62"/>
        <end position="93"/>
    </location>
</feature>
<name>A0AAD6VVU9_9ROSI</name>
<evidence type="ECO:0000256" key="9">
    <source>
        <dbReference type="SAM" id="SignalP"/>
    </source>
</evidence>
<gene>
    <name evidence="10" type="ORF">NC653_018676</name>
</gene>
<evidence type="ECO:0000256" key="8">
    <source>
        <dbReference type="SAM" id="MobiDB-lite"/>
    </source>
</evidence>
<evidence type="ECO:0000313" key="10">
    <source>
        <dbReference type="EMBL" id="KAJ6990210.1"/>
    </source>
</evidence>
<keyword evidence="3" id="KW-0052">Apoplast</keyword>
<organism evidence="10 11">
    <name type="scientific">Populus alba x Populus x berolinensis</name>
    <dbReference type="NCBI Taxonomy" id="444605"/>
    <lineage>
        <taxon>Eukaryota</taxon>
        <taxon>Viridiplantae</taxon>
        <taxon>Streptophyta</taxon>
        <taxon>Embryophyta</taxon>
        <taxon>Tracheophyta</taxon>
        <taxon>Spermatophyta</taxon>
        <taxon>Magnoliopsida</taxon>
        <taxon>eudicotyledons</taxon>
        <taxon>Gunneridae</taxon>
        <taxon>Pentapetalae</taxon>
        <taxon>rosids</taxon>
        <taxon>fabids</taxon>
        <taxon>Malpighiales</taxon>
        <taxon>Salicaceae</taxon>
        <taxon>Saliceae</taxon>
        <taxon>Populus</taxon>
    </lineage>
</organism>
<evidence type="ECO:0000256" key="3">
    <source>
        <dbReference type="ARBA" id="ARBA00022523"/>
    </source>
</evidence>
<evidence type="ECO:0000256" key="2">
    <source>
        <dbReference type="ARBA" id="ARBA00008963"/>
    </source>
</evidence>
<dbReference type="Proteomes" id="UP001164929">
    <property type="component" value="Chromosome 7"/>
</dbReference>
<keyword evidence="5" id="KW-0372">Hormone</keyword>
<dbReference type="GO" id="GO:0048364">
    <property type="term" value="P:root development"/>
    <property type="evidence" value="ECO:0007669"/>
    <property type="project" value="InterPro"/>
</dbReference>
<dbReference type="GO" id="GO:2000280">
    <property type="term" value="P:regulation of root development"/>
    <property type="evidence" value="ECO:0007669"/>
    <property type="project" value="TreeGrafter"/>
</dbReference>
<evidence type="ECO:0000256" key="5">
    <source>
        <dbReference type="ARBA" id="ARBA00022702"/>
    </source>
</evidence>
<comment type="caution">
    <text evidence="10">The sequence shown here is derived from an EMBL/GenBank/DDBJ whole genome shotgun (WGS) entry which is preliminary data.</text>
</comment>
<keyword evidence="11" id="KW-1185">Reference proteome</keyword>
<evidence type="ECO:0000256" key="1">
    <source>
        <dbReference type="ARBA" id="ARBA00004271"/>
    </source>
</evidence>
<keyword evidence="7" id="KW-0379">Hydroxylation</keyword>
<keyword evidence="6 9" id="KW-0732">Signal</keyword>
<comment type="similarity">
    <text evidence="2">Belongs to the C-terminally encoded plant signaling peptide (CEP) family.</text>
</comment>